<organism evidence="1 2">
    <name type="scientific">Phlebia brevispora</name>
    <dbReference type="NCBI Taxonomy" id="194682"/>
    <lineage>
        <taxon>Eukaryota</taxon>
        <taxon>Fungi</taxon>
        <taxon>Dikarya</taxon>
        <taxon>Basidiomycota</taxon>
        <taxon>Agaricomycotina</taxon>
        <taxon>Agaricomycetes</taxon>
        <taxon>Polyporales</taxon>
        <taxon>Meruliaceae</taxon>
        <taxon>Phlebia</taxon>
    </lineage>
</organism>
<comment type="caution">
    <text evidence="1">The sequence shown here is derived from an EMBL/GenBank/DDBJ whole genome shotgun (WGS) entry which is preliminary data.</text>
</comment>
<dbReference type="EMBL" id="JANHOG010001287">
    <property type="protein sequence ID" value="KAJ3539696.1"/>
    <property type="molecule type" value="Genomic_DNA"/>
</dbReference>
<sequence length="251" mass="28352">MPPIHTRQVVAGSSRRYTTDLAARKPDDRNGGCNGAEPIIVERAQYRDVPAMARNAIQAIKEAHDPLENYMTDTPDRSEGKWKDHVEFIIQCCWWTSHPPPGDQAGSPLDKIFNGFIGIINHATWSKQQTKRRAEFSDKLRKAIRSSFGDRLKDMFYITSVATAPAKQRRGYASMLMRMACAMADEINCATWLVVGNVRMNNAFYVRFGFVTVARILLGEDDPDWTEEPVPVDVMIREAPSSAWNEKTAMV</sequence>
<name>A0ACC1SH73_9APHY</name>
<reference evidence="1" key="1">
    <citation type="submission" date="2022-07" db="EMBL/GenBank/DDBJ databases">
        <title>Genome Sequence of Phlebia brevispora.</title>
        <authorList>
            <person name="Buettner E."/>
        </authorList>
    </citation>
    <scope>NUCLEOTIDE SEQUENCE</scope>
    <source>
        <strain evidence="1">MPL23</strain>
    </source>
</reference>
<evidence type="ECO:0000313" key="2">
    <source>
        <dbReference type="Proteomes" id="UP001148662"/>
    </source>
</evidence>
<keyword evidence="2" id="KW-1185">Reference proteome</keyword>
<protein>
    <submittedName>
        <fullName evidence="1">Uncharacterized protein</fullName>
    </submittedName>
</protein>
<proteinExistence type="predicted"/>
<accession>A0ACC1SH73</accession>
<evidence type="ECO:0000313" key="1">
    <source>
        <dbReference type="EMBL" id="KAJ3539696.1"/>
    </source>
</evidence>
<gene>
    <name evidence="1" type="ORF">NM688_g6328</name>
</gene>
<dbReference type="Proteomes" id="UP001148662">
    <property type="component" value="Unassembled WGS sequence"/>
</dbReference>